<feature type="region of interest" description="Disordered" evidence="1">
    <location>
        <begin position="74"/>
        <end position="94"/>
    </location>
</feature>
<dbReference type="EMBL" id="AP014960">
    <property type="protein sequence ID" value="BAS89407.1"/>
    <property type="molecule type" value="Genomic_DNA"/>
</dbReference>
<reference evidence="3" key="1">
    <citation type="journal article" date="2005" name="Nature">
        <title>The map-based sequence of the rice genome.</title>
        <authorList>
            <consortium name="International rice genome sequencing project (IRGSP)"/>
            <person name="Matsumoto T."/>
            <person name="Wu J."/>
            <person name="Kanamori H."/>
            <person name="Katayose Y."/>
            <person name="Fujisawa M."/>
            <person name="Namiki N."/>
            <person name="Mizuno H."/>
            <person name="Yamamoto K."/>
            <person name="Antonio B.A."/>
            <person name="Baba T."/>
            <person name="Sakata K."/>
            <person name="Nagamura Y."/>
            <person name="Aoki H."/>
            <person name="Arikawa K."/>
            <person name="Arita K."/>
            <person name="Bito T."/>
            <person name="Chiden Y."/>
            <person name="Fujitsuka N."/>
            <person name="Fukunaka R."/>
            <person name="Hamada M."/>
            <person name="Harada C."/>
            <person name="Hayashi A."/>
            <person name="Hijishita S."/>
            <person name="Honda M."/>
            <person name="Hosokawa S."/>
            <person name="Ichikawa Y."/>
            <person name="Idonuma A."/>
            <person name="Iijima M."/>
            <person name="Ikeda M."/>
            <person name="Ikeno M."/>
            <person name="Ito K."/>
            <person name="Ito S."/>
            <person name="Ito T."/>
            <person name="Ito Y."/>
            <person name="Ito Y."/>
            <person name="Iwabuchi A."/>
            <person name="Kamiya K."/>
            <person name="Karasawa W."/>
            <person name="Kurita K."/>
            <person name="Katagiri S."/>
            <person name="Kikuta A."/>
            <person name="Kobayashi H."/>
            <person name="Kobayashi N."/>
            <person name="Machita K."/>
            <person name="Maehara T."/>
            <person name="Masukawa M."/>
            <person name="Mizubayashi T."/>
            <person name="Mukai Y."/>
            <person name="Nagasaki H."/>
            <person name="Nagata Y."/>
            <person name="Naito S."/>
            <person name="Nakashima M."/>
            <person name="Nakama Y."/>
            <person name="Nakamichi Y."/>
            <person name="Nakamura M."/>
            <person name="Meguro A."/>
            <person name="Negishi M."/>
            <person name="Ohta I."/>
            <person name="Ohta T."/>
            <person name="Okamoto M."/>
            <person name="Ono N."/>
            <person name="Saji S."/>
            <person name="Sakaguchi M."/>
            <person name="Sakai K."/>
            <person name="Shibata M."/>
            <person name="Shimokawa T."/>
            <person name="Song J."/>
            <person name="Takazaki Y."/>
            <person name="Terasawa K."/>
            <person name="Tsugane M."/>
            <person name="Tsuji K."/>
            <person name="Ueda S."/>
            <person name="Waki K."/>
            <person name="Yamagata H."/>
            <person name="Yamamoto M."/>
            <person name="Yamamoto S."/>
            <person name="Yamane H."/>
            <person name="Yoshiki S."/>
            <person name="Yoshihara R."/>
            <person name="Yukawa K."/>
            <person name="Zhong H."/>
            <person name="Yano M."/>
            <person name="Yuan Q."/>
            <person name="Ouyang S."/>
            <person name="Liu J."/>
            <person name="Jones K.M."/>
            <person name="Gansberger K."/>
            <person name="Moffat K."/>
            <person name="Hill J."/>
            <person name="Bera J."/>
            <person name="Fadrosh D."/>
            <person name="Jin S."/>
            <person name="Johri S."/>
            <person name="Kim M."/>
            <person name="Overton L."/>
            <person name="Reardon M."/>
            <person name="Tsitrin T."/>
            <person name="Vuong H."/>
            <person name="Weaver B."/>
            <person name="Ciecko A."/>
            <person name="Tallon L."/>
            <person name="Jackson J."/>
            <person name="Pai G."/>
            <person name="Aken S.V."/>
            <person name="Utterback T."/>
            <person name="Reidmuller S."/>
            <person name="Feldblyum T."/>
            <person name="Hsiao J."/>
            <person name="Zismann V."/>
            <person name="Iobst S."/>
            <person name="de Vazeille A.R."/>
            <person name="Buell C.R."/>
            <person name="Ying K."/>
            <person name="Li Y."/>
            <person name="Lu T."/>
            <person name="Huang Y."/>
            <person name="Zhao Q."/>
            <person name="Feng Q."/>
            <person name="Zhang L."/>
            <person name="Zhu J."/>
            <person name="Weng Q."/>
            <person name="Mu J."/>
            <person name="Lu Y."/>
            <person name="Fan D."/>
            <person name="Liu Y."/>
            <person name="Guan J."/>
            <person name="Zhang Y."/>
            <person name="Yu S."/>
            <person name="Liu X."/>
            <person name="Zhang Y."/>
            <person name="Hong G."/>
            <person name="Han B."/>
            <person name="Choisne N."/>
            <person name="Demange N."/>
            <person name="Orjeda G."/>
            <person name="Samain S."/>
            <person name="Cattolico L."/>
            <person name="Pelletier E."/>
            <person name="Couloux A."/>
            <person name="Segurens B."/>
            <person name="Wincker P."/>
            <person name="D'Hont A."/>
            <person name="Scarpelli C."/>
            <person name="Weissenbach J."/>
            <person name="Salanoubat M."/>
            <person name="Quetier F."/>
            <person name="Yu Y."/>
            <person name="Kim H.R."/>
            <person name="Rambo T."/>
            <person name="Currie J."/>
            <person name="Collura K."/>
            <person name="Luo M."/>
            <person name="Yang T."/>
            <person name="Ammiraju J.S.S."/>
            <person name="Engler F."/>
            <person name="Soderlund C."/>
            <person name="Wing R.A."/>
            <person name="Palmer L.E."/>
            <person name="de la Bastide M."/>
            <person name="Spiegel L."/>
            <person name="Nascimento L."/>
            <person name="Zutavern T."/>
            <person name="O'Shaughnessy A."/>
            <person name="Dike S."/>
            <person name="Dedhia N."/>
            <person name="Preston R."/>
            <person name="Balija V."/>
            <person name="McCombie W.R."/>
            <person name="Chow T."/>
            <person name="Chen H."/>
            <person name="Chung M."/>
            <person name="Chen C."/>
            <person name="Shaw J."/>
            <person name="Wu H."/>
            <person name="Hsiao K."/>
            <person name="Chao Y."/>
            <person name="Chu M."/>
            <person name="Cheng C."/>
            <person name="Hour A."/>
            <person name="Lee P."/>
            <person name="Lin S."/>
            <person name="Lin Y."/>
            <person name="Liou J."/>
            <person name="Liu S."/>
            <person name="Hsing Y."/>
            <person name="Raghuvanshi S."/>
            <person name="Mohanty A."/>
            <person name="Bharti A.K."/>
            <person name="Gaur A."/>
            <person name="Gupta V."/>
            <person name="Kumar D."/>
            <person name="Ravi V."/>
            <person name="Vij S."/>
            <person name="Kapur A."/>
            <person name="Khurana P."/>
            <person name="Khurana P."/>
            <person name="Khurana J.P."/>
            <person name="Tyagi A.K."/>
            <person name="Gaikwad K."/>
            <person name="Singh A."/>
            <person name="Dalal V."/>
            <person name="Srivastava S."/>
            <person name="Dixit A."/>
            <person name="Pal A.K."/>
            <person name="Ghazi I.A."/>
            <person name="Yadav M."/>
            <person name="Pandit A."/>
            <person name="Bhargava A."/>
            <person name="Sureshbabu K."/>
            <person name="Batra K."/>
            <person name="Sharma T.R."/>
            <person name="Mohapatra T."/>
            <person name="Singh N.K."/>
            <person name="Messing J."/>
            <person name="Nelson A.B."/>
            <person name="Fuks G."/>
            <person name="Kavchok S."/>
            <person name="Keizer G."/>
            <person name="Linton E."/>
            <person name="Llaca V."/>
            <person name="Song R."/>
            <person name="Tanyolac B."/>
            <person name="Young S."/>
            <person name="Ho-Il K."/>
            <person name="Hahn J.H."/>
            <person name="Sangsakoo G."/>
            <person name="Vanavichit A."/>
            <person name="de Mattos Luiz.A.T."/>
            <person name="Zimmer P.D."/>
            <person name="Malone G."/>
            <person name="Dellagostin O."/>
            <person name="de Oliveira A.C."/>
            <person name="Bevan M."/>
            <person name="Bancroft I."/>
            <person name="Minx P."/>
            <person name="Cordum H."/>
            <person name="Wilson R."/>
            <person name="Cheng Z."/>
            <person name="Jin W."/>
            <person name="Jiang J."/>
            <person name="Leong S.A."/>
            <person name="Iwama H."/>
            <person name="Gojobori T."/>
            <person name="Itoh T."/>
            <person name="Niimura Y."/>
            <person name="Fujii Y."/>
            <person name="Habara T."/>
            <person name="Sakai H."/>
            <person name="Sato Y."/>
            <person name="Wilson G."/>
            <person name="Kumar K."/>
            <person name="McCouch S."/>
            <person name="Juretic N."/>
            <person name="Hoen D."/>
            <person name="Wright S."/>
            <person name="Bruskiewich R."/>
            <person name="Bureau T."/>
            <person name="Miyao A."/>
            <person name="Hirochika H."/>
            <person name="Nishikawa T."/>
            <person name="Kadowaki K."/>
            <person name="Sugiura M."/>
            <person name="Burr B."/>
            <person name="Sasaki T."/>
        </authorList>
    </citation>
    <scope>NUCLEOTIDE SEQUENCE [LARGE SCALE GENOMIC DNA]</scope>
    <source>
        <strain evidence="3">cv. Nipponbare</strain>
    </source>
</reference>
<protein>
    <submittedName>
        <fullName evidence="2">Os04g0446750 protein</fullName>
    </submittedName>
</protein>
<gene>
    <name evidence="2" type="ordered locus">Os04g0446750</name>
    <name evidence="2" type="ORF">OSNPB_040446750</name>
</gene>
<reference evidence="2 3" key="2">
    <citation type="journal article" date="2013" name="Plant Cell Physiol.">
        <title>Rice Annotation Project Database (RAP-DB): an integrative and interactive database for rice genomics.</title>
        <authorList>
            <person name="Sakai H."/>
            <person name="Lee S.S."/>
            <person name="Tanaka T."/>
            <person name="Numa H."/>
            <person name="Kim J."/>
            <person name="Kawahara Y."/>
            <person name="Wakimoto H."/>
            <person name="Yang C.C."/>
            <person name="Iwamoto M."/>
            <person name="Abe T."/>
            <person name="Yamada Y."/>
            <person name="Muto A."/>
            <person name="Inokuchi H."/>
            <person name="Ikemura T."/>
            <person name="Matsumoto T."/>
            <person name="Sasaki T."/>
            <person name="Itoh T."/>
        </authorList>
    </citation>
    <scope>NUCLEOTIDE SEQUENCE [LARGE SCALE GENOMIC DNA]</scope>
    <source>
        <strain evidence="3">cv. Nipponbare</strain>
    </source>
</reference>
<feature type="compositionally biased region" description="Low complexity" evidence="1">
    <location>
        <begin position="83"/>
        <end position="94"/>
    </location>
</feature>
<evidence type="ECO:0000256" key="1">
    <source>
        <dbReference type="SAM" id="MobiDB-lite"/>
    </source>
</evidence>
<dbReference type="InParanoid" id="A0A0P0WAW4"/>
<keyword evidence="3" id="KW-1185">Reference proteome</keyword>
<sequence>ARLGLVWLRPGRQPGNQPVEFLSNPFFTEPVHRIRKLGGFPSNAGVGHAPARALVPSSAMPASLVGPRGEETVGAALGRETIEAPPIREAPIPS</sequence>
<feature type="non-terminal residue" evidence="2">
    <location>
        <position position="1"/>
    </location>
</feature>
<proteinExistence type="predicted"/>
<evidence type="ECO:0000313" key="3">
    <source>
        <dbReference type="Proteomes" id="UP000059680"/>
    </source>
</evidence>
<organism evidence="2 3">
    <name type="scientific">Oryza sativa subsp. japonica</name>
    <name type="common">Rice</name>
    <dbReference type="NCBI Taxonomy" id="39947"/>
    <lineage>
        <taxon>Eukaryota</taxon>
        <taxon>Viridiplantae</taxon>
        <taxon>Streptophyta</taxon>
        <taxon>Embryophyta</taxon>
        <taxon>Tracheophyta</taxon>
        <taxon>Spermatophyta</taxon>
        <taxon>Magnoliopsida</taxon>
        <taxon>Liliopsida</taxon>
        <taxon>Poales</taxon>
        <taxon>Poaceae</taxon>
        <taxon>BOP clade</taxon>
        <taxon>Oryzoideae</taxon>
        <taxon>Oryzeae</taxon>
        <taxon>Oryzinae</taxon>
        <taxon>Oryza</taxon>
        <taxon>Oryza sativa</taxon>
    </lineage>
</organism>
<evidence type="ECO:0000313" key="2">
    <source>
        <dbReference type="EMBL" id="BAS89407.1"/>
    </source>
</evidence>
<dbReference type="PaxDb" id="39947-A0A0P0WAW4"/>
<dbReference type="Gramene" id="Os04t0446750-01">
    <property type="protein sequence ID" value="Os04t0446750-01"/>
    <property type="gene ID" value="Os04g0446750"/>
</dbReference>
<name>A0A0P0WAW4_ORYSJ</name>
<reference evidence="2 3" key="3">
    <citation type="journal article" date="2013" name="Rice">
        <title>Improvement of the Oryza sativa Nipponbare reference genome using next generation sequence and optical map data.</title>
        <authorList>
            <person name="Kawahara Y."/>
            <person name="de la Bastide M."/>
            <person name="Hamilton J.P."/>
            <person name="Kanamori H."/>
            <person name="McCombie W.R."/>
            <person name="Ouyang S."/>
            <person name="Schwartz D.C."/>
            <person name="Tanaka T."/>
            <person name="Wu J."/>
            <person name="Zhou S."/>
            <person name="Childs K.L."/>
            <person name="Davidson R.M."/>
            <person name="Lin H."/>
            <person name="Quesada-Ocampo L."/>
            <person name="Vaillancourt B."/>
            <person name="Sakai H."/>
            <person name="Lee S.S."/>
            <person name="Kim J."/>
            <person name="Numa H."/>
            <person name="Itoh T."/>
            <person name="Buell C.R."/>
            <person name="Matsumoto T."/>
        </authorList>
    </citation>
    <scope>NUCLEOTIDE SEQUENCE [LARGE SCALE GENOMIC DNA]</scope>
    <source>
        <strain evidence="3">cv. Nipponbare</strain>
    </source>
</reference>
<dbReference type="Proteomes" id="UP000059680">
    <property type="component" value="Chromosome 4"/>
</dbReference>
<dbReference type="AlphaFoldDB" id="A0A0P0WAW4"/>
<accession>A0A0P0WAW4</accession>